<evidence type="ECO:0000256" key="1">
    <source>
        <dbReference type="ARBA" id="ARBA00001961"/>
    </source>
</evidence>
<dbReference type="SMART" id="SM00702">
    <property type="entry name" value="P4Hc"/>
    <property type="match status" value="1"/>
</dbReference>
<name>A0A3T1CHW0_9SPHN</name>
<sequence length="229" mass="26042">MLANTVRMTKTLAVPDQDALKRVGAKVRQRLEGDPQAYKIPTDMAEIYAIGDFLSAEECTRLMRMIDAVARPSELHETAYVAKFRTSYSGNFDPHDPFVKAISRRIDDVLGLPGKVGENIQGQRYLPGQEFKPHNDWFYTDQDYWKLERKRGGQRCWTAMAFLNEVEEGGHTHFVEVGASIEPKPGVLLVWNNATPDGLPNEHTLHAGTPVIKGQKYVLTKWYRTRKHS</sequence>
<dbReference type="EMBL" id="AP019389">
    <property type="protein sequence ID" value="BBI20468.1"/>
    <property type="molecule type" value="Genomic_DNA"/>
</dbReference>
<evidence type="ECO:0000313" key="8">
    <source>
        <dbReference type="EMBL" id="BBI20468.1"/>
    </source>
</evidence>
<dbReference type="GO" id="GO:0016705">
    <property type="term" value="F:oxidoreductase activity, acting on paired donors, with incorporation or reduction of molecular oxygen"/>
    <property type="evidence" value="ECO:0007669"/>
    <property type="project" value="InterPro"/>
</dbReference>
<keyword evidence="4" id="KW-0223">Dioxygenase</keyword>
<dbReference type="PROSITE" id="PS51471">
    <property type="entry name" value="FE2OG_OXY"/>
    <property type="match status" value="1"/>
</dbReference>
<evidence type="ECO:0000256" key="6">
    <source>
        <dbReference type="ARBA" id="ARBA00023004"/>
    </source>
</evidence>
<gene>
    <name evidence="8" type="ORF">EKJ_13150</name>
</gene>
<evidence type="ECO:0000256" key="3">
    <source>
        <dbReference type="ARBA" id="ARBA00022896"/>
    </source>
</evidence>
<keyword evidence="9" id="KW-1185">Reference proteome</keyword>
<dbReference type="GO" id="GO:0005506">
    <property type="term" value="F:iron ion binding"/>
    <property type="evidence" value="ECO:0007669"/>
    <property type="project" value="InterPro"/>
</dbReference>
<reference evidence="8 9" key="1">
    <citation type="submission" date="2019-01" db="EMBL/GenBank/DDBJ databases">
        <title>Complete genome sequence of Erythrobacter flavus KJ5.</title>
        <authorList>
            <person name="Kanesaki Y."/>
            <person name="Brotosudarmo T."/>
            <person name="Moriuchi R."/>
            <person name="Awai K."/>
        </authorList>
    </citation>
    <scope>NUCLEOTIDE SEQUENCE [LARGE SCALE GENOMIC DNA]</scope>
    <source>
        <strain evidence="8 9">KJ5</strain>
    </source>
</reference>
<keyword evidence="5" id="KW-0560">Oxidoreductase</keyword>
<dbReference type="AlphaFoldDB" id="A0A3T1CHW0"/>
<dbReference type="GO" id="GO:0051213">
    <property type="term" value="F:dioxygenase activity"/>
    <property type="evidence" value="ECO:0007669"/>
    <property type="project" value="UniProtKB-KW"/>
</dbReference>
<accession>A0A3T1CHW0</accession>
<keyword evidence="2" id="KW-0479">Metal-binding</keyword>
<dbReference type="InterPro" id="IPR005123">
    <property type="entry name" value="Oxoglu/Fe-dep_dioxygenase_dom"/>
</dbReference>
<evidence type="ECO:0000313" key="9">
    <source>
        <dbReference type="Proteomes" id="UP000290057"/>
    </source>
</evidence>
<dbReference type="InterPro" id="IPR044862">
    <property type="entry name" value="Pro_4_hyd_alph_FE2OG_OXY"/>
</dbReference>
<dbReference type="InterPro" id="IPR006620">
    <property type="entry name" value="Pro_4_hyd_alph"/>
</dbReference>
<dbReference type="PANTHER" id="PTHR10869">
    <property type="entry name" value="PROLYL 4-HYDROXYLASE ALPHA SUBUNIT"/>
    <property type="match status" value="1"/>
</dbReference>
<dbReference type="InterPro" id="IPR045054">
    <property type="entry name" value="P4HA-like"/>
</dbReference>
<keyword evidence="6" id="KW-0408">Iron</keyword>
<dbReference type="Proteomes" id="UP000290057">
    <property type="component" value="Chromosome"/>
</dbReference>
<dbReference type="GO" id="GO:0031418">
    <property type="term" value="F:L-ascorbic acid binding"/>
    <property type="evidence" value="ECO:0007669"/>
    <property type="project" value="UniProtKB-KW"/>
</dbReference>
<evidence type="ECO:0000259" key="7">
    <source>
        <dbReference type="PROSITE" id="PS51471"/>
    </source>
</evidence>
<feature type="domain" description="Fe2OG dioxygenase" evidence="7">
    <location>
        <begin position="105"/>
        <end position="225"/>
    </location>
</feature>
<evidence type="ECO:0000256" key="2">
    <source>
        <dbReference type="ARBA" id="ARBA00022723"/>
    </source>
</evidence>
<proteinExistence type="predicted"/>
<comment type="cofactor">
    <cofactor evidence="1">
        <name>L-ascorbate</name>
        <dbReference type="ChEBI" id="CHEBI:38290"/>
    </cofactor>
</comment>
<keyword evidence="3" id="KW-0847">Vitamin C</keyword>
<evidence type="ECO:0000256" key="4">
    <source>
        <dbReference type="ARBA" id="ARBA00022964"/>
    </source>
</evidence>
<dbReference type="PANTHER" id="PTHR10869:SF246">
    <property type="entry name" value="TRANSMEMBRANE PROLYL 4-HYDROXYLASE"/>
    <property type="match status" value="1"/>
</dbReference>
<organism evidence="8 9">
    <name type="scientific">Qipengyuania flava</name>
    <dbReference type="NCBI Taxonomy" id="192812"/>
    <lineage>
        <taxon>Bacteria</taxon>
        <taxon>Pseudomonadati</taxon>
        <taxon>Pseudomonadota</taxon>
        <taxon>Alphaproteobacteria</taxon>
        <taxon>Sphingomonadales</taxon>
        <taxon>Erythrobacteraceae</taxon>
        <taxon>Qipengyuania</taxon>
    </lineage>
</organism>
<evidence type="ECO:0000256" key="5">
    <source>
        <dbReference type="ARBA" id="ARBA00023002"/>
    </source>
</evidence>
<dbReference type="Gene3D" id="2.60.120.620">
    <property type="entry name" value="q2cbj1_9rhob like domain"/>
    <property type="match status" value="1"/>
</dbReference>
<protein>
    <recommendedName>
        <fullName evidence="7">Fe2OG dioxygenase domain-containing protein</fullName>
    </recommendedName>
</protein>
<dbReference type="Pfam" id="PF13640">
    <property type="entry name" value="2OG-FeII_Oxy_3"/>
    <property type="match status" value="1"/>
</dbReference>